<dbReference type="GO" id="GO:0043235">
    <property type="term" value="C:receptor complex"/>
    <property type="evidence" value="ECO:0007669"/>
    <property type="project" value="TreeGrafter"/>
</dbReference>
<evidence type="ECO:0000313" key="3">
    <source>
        <dbReference type="EMBL" id="CAF0948179.1"/>
    </source>
</evidence>
<dbReference type="EMBL" id="CAJOBC010002261">
    <property type="protein sequence ID" value="CAF3724154.1"/>
    <property type="molecule type" value="Genomic_DNA"/>
</dbReference>
<feature type="compositionally biased region" description="Basic and acidic residues" evidence="1">
    <location>
        <begin position="811"/>
        <end position="826"/>
    </location>
</feature>
<dbReference type="InterPro" id="IPR011009">
    <property type="entry name" value="Kinase-like_dom_sf"/>
</dbReference>
<dbReference type="PROSITE" id="PS50011">
    <property type="entry name" value="PROTEIN_KINASE_DOM"/>
    <property type="match status" value="1"/>
</dbReference>
<comment type="caution">
    <text evidence="3">The sequence shown here is derived from an EMBL/GenBank/DDBJ whole genome shotgun (WGS) entry which is preliminary data.</text>
</comment>
<dbReference type="GO" id="GO:0004714">
    <property type="term" value="F:transmembrane receptor protein tyrosine kinase activity"/>
    <property type="evidence" value="ECO:0007669"/>
    <property type="project" value="TreeGrafter"/>
</dbReference>
<feature type="region of interest" description="Disordered" evidence="1">
    <location>
        <begin position="407"/>
        <end position="470"/>
    </location>
</feature>
<evidence type="ECO:0000256" key="1">
    <source>
        <dbReference type="SAM" id="MobiDB-lite"/>
    </source>
</evidence>
<protein>
    <recommendedName>
        <fullName evidence="2">Protein kinase domain-containing protein</fullName>
    </recommendedName>
</protein>
<feature type="compositionally biased region" description="Basic and acidic residues" evidence="1">
    <location>
        <begin position="693"/>
        <end position="708"/>
    </location>
</feature>
<dbReference type="GO" id="GO:0005886">
    <property type="term" value="C:plasma membrane"/>
    <property type="evidence" value="ECO:0007669"/>
    <property type="project" value="TreeGrafter"/>
</dbReference>
<keyword evidence="5" id="KW-1185">Reference proteome</keyword>
<dbReference type="Gene3D" id="1.10.510.10">
    <property type="entry name" value="Transferase(Phosphotransferase) domain 1"/>
    <property type="match status" value="1"/>
</dbReference>
<feature type="compositionally biased region" description="Polar residues" evidence="1">
    <location>
        <begin position="461"/>
        <end position="470"/>
    </location>
</feature>
<dbReference type="Proteomes" id="UP000663829">
    <property type="component" value="Unassembled WGS sequence"/>
</dbReference>
<evidence type="ECO:0000259" key="2">
    <source>
        <dbReference type="PROSITE" id="PS50011"/>
    </source>
</evidence>
<dbReference type="AlphaFoldDB" id="A0A814CXE5"/>
<dbReference type="PANTHER" id="PTHR24416:SF611">
    <property type="entry name" value="TYROSINE-PROTEIN KINASE TRANSMEMBRANE RECEPTOR ROR"/>
    <property type="match status" value="1"/>
</dbReference>
<dbReference type="InterPro" id="IPR008266">
    <property type="entry name" value="Tyr_kinase_AS"/>
</dbReference>
<gene>
    <name evidence="3" type="ORF">GPM918_LOCUS11090</name>
    <name evidence="4" type="ORF">SRO942_LOCUS11091</name>
</gene>
<sequence>MANKLIHFYLHNVCYMELYHNNKRNAAIETTHNQDDQTIMDIDLEKIDVGTQTEFLTDTTMNQFGTTTTTTTTTTTSSNTVFSINLSTPCSTATSNFTDSLGKTSIELPFYRVSKSHKKCSICEKNFSDFSSFFVSASEMDLYEFIQEHRVTEMILVEMFSQIVDAMTFLAHNNIIHGDLACRNVLVFRFDANNPVKNLVKITDFGLSRASSLYSIAGSPSSSLSIVPTRYVAPEVLANNNVESYSEKSDIYSMGVLMWEAYSPGMLPWNSMDNKDIVYRVMNGERLQLPETCSDDNWSVIVTCMIQDPNDRPTFAAMKRTLLEAQFRANFHHLSNNNNMAVGSKKQQRVSIKVAMASPDPSSSTHDCGKVFHEQKMLKHHQLCNRCNRYILRAIFTYHYENNCHNPDEENKEPSPPPPVPARATTATTHRQNKIDSPIDNRKFERIARPTIFDSDKENESQISQSLKNRINESIQERTFDRTLRSDIFNDDGRPQSSHSSRHHHDHGGRSSEYDTRAMEYPMNNTNFQIDSSGKILGISSNKKQQRNDTRPNDGRNDQEQTITCEFCNQLCAFADYEGHKKYCLKNRKIKMNDRKRTYTDQDRNNGATSIEDDVQIPCEFCNEPVSLQELMNHTRRCADLDRKHIRDRLRDIENEPVTEKMPCEFCEKQVDAKELNIHEVDCAKNPRIIAYEEQRKQRSNKRPDPTKIPKSSTSQDANSSVLLSDLASRYPRSNSRDQLSVRAHDTKSEDLINRINAVNQRSDSSKNNRAQYLSIDIDRTKEANEHIRTTTTRNLPHDTYGSGSHLVRPSSRENLSRKYDTDERNGHHHPLTSLDNNRHHSPAYTSLPFRPSSADHLSQDTVSSRFKPIEPDTDYLSHSKNKNDTKRSQETSFPIGDYSSGYDRSASSTLRRTGSGNGLLNNRSNEYLNGRASLPLEVRNSAFKNVQDRNGIAANNNTSKTSLYNPDNFSSNTRRNINDSRFIKTNTLVRADHSIEYQSLPVDRPRNKESK</sequence>
<feature type="compositionally biased region" description="Basic and acidic residues" evidence="1">
    <location>
        <begin position="868"/>
        <end position="890"/>
    </location>
</feature>
<dbReference type="SUPFAM" id="SSF56112">
    <property type="entry name" value="Protein kinase-like (PK-like)"/>
    <property type="match status" value="1"/>
</dbReference>
<organism evidence="3 5">
    <name type="scientific">Didymodactylos carnosus</name>
    <dbReference type="NCBI Taxonomy" id="1234261"/>
    <lineage>
        <taxon>Eukaryota</taxon>
        <taxon>Metazoa</taxon>
        <taxon>Spiralia</taxon>
        <taxon>Gnathifera</taxon>
        <taxon>Rotifera</taxon>
        <taxon>Eurotatoria</taxon>
        <taxon>Bdelloidea</taxon>
        <taxon>Philodinida</taxon>
        <taxon>Philodinidae</taxon>
        <taxon>Didymodactylos</taxon>
    </lineage>
</organism>
<dbReference type="GO" id="GO:0005524">
    <property type="term" value="F:ATP binding"/>
    <property type="evidence" value="ECO:0007669"/>
    <property type="project" value="InterPro"/>
</dbReference>
<dbReference type="EMBL" id="CAJNOQ010002261">
    <property type="protein sequence ID" value="CAF0948179.1"/>
    <property type="molecule type" value="Genomic_DNA"/>
</dbReference>
<evidence type="ECO:0000313" key="5">
    <source>
        <dbReference type="Proteomes" id="UP000663829"/>
    </source>
</evidence>
<accession>A0A814CXE5</accession>
<dbReference type="PANTHER" id="PTHR24416">
    <property type="entry name" value="TYROSINE-PROTEIN KINASE RECEPTOR"/>
    <property type="match status" value="1"/>
</dbReference>
<feature type="compositionally biased region" description="Polar residues" evidence="1">
    <location>
        <begin position="856"/>
        <end position="865"/>
    </location>
</feature>
<feature type="region of interest" description="Disordered" evidence="1">
    <location>
        <begin position="693"/>
        <end position="722"/>
    </location>
</feature>
<feature type="compositionally biased region" description="Low complexity" evidence="1">
    <location>
        <begin position="910"/>
        <end position="926"/>
    </location>
</feature>
<feature type="compositionally biased region" description="Polar residues" evidence="1">
    <location>
        <begin position="954"/>
        <end position="976"/>
    </location>
</feature>
<name>A0A814CXE5_9BILA</name>
<dbReference type="Proteomes" id="UP000681722">
    <property type="component" value="Unassembled WGS sequence"/>
</dbReference>
<dbReference type="InterPro" id="IPR001245">
    <property type="entry name" value="Ser-Thr/Tyr_kinase_cat_dom"/>
</dbReference>
<feature type="compositionally biased region" description="Basic and acidic residues" evidence="1">
    <location>
        <begin position="433"/>
        <end position="460"/>
    </location>
</feature>
<dbReference type="GO" id="GO:0007169">
    <property type="term" value="P:cell surface receptor protein tyrosine kinase signaling pathway"/>
    <property type="evidence" value="ECO:0007669"/>
    <property type="project" value="TreeGrafter"/>
</dbReference>
<dbReference type="InterPro" id="IPR050122">
    <property type="entry name" value="RTK"/>
</dbReference>
<evidence type="ECO:0000313" key="4">
    <source>
        <dbReference type="EMBL" id="CAF3724154.1"/>
    </source>
</evidence>
<dbReference type="Pfam" id="PF07714">
    <property type="entry name" value="PK_Tyr_Ser-Thr"/>
    <property type="match status" value="1"/>
</dbReference>
<proteinExistence type="predicted"/>
<feature type="region of interest" description="Disordered" evidence="1">
    <location>
        <begin position="482"/>
        <end position="513"/>
    </location>
</feature>
<dbReference type="PROSITE" id="PS00109">
    <property type="entry name" value="PROTEIN_KINASE_TYR"/>
    <property type="match status" value="1"/>
</dbReference>
<feature type="region of interest" description="Disordered" evidence="1">
    <location>
        <begin position="789"/>
        <end position="926"/>
    </location>
</feature>
<feature type="region of interest" description="Disordered" evidence="1">
    <location>
        <begin position="953"/>
        <end position="976"/>
    </location>
</feature>
<feature type="compositionally biased region" description="Polar residues" evidence="1">
    <location>
        <begin position="710"/>
        <end position="722"/>
    </location>
</feature>
<feature type="domain" description="Protein kinase" evidence="2">
    <location>
        <begin position="53"/>
        <end position="323"/>
    </location>
</feature>
<reference evidence="3" key="1">
    <citation type="submission" date="2021-02" db="EMBL/GenBank/DDBJ databases">
        <authorList>
            <person name="Nowell W R."/>
        </authorList>
    </citation>
    <scope>NUCLEOTIDE SEQUENCE</scope>
</reference>
<dbReference type="InterPro" id="IPR000719">
    <property type="entry name" value="Prot_kinase_dom"/>
</dbReference>